<comment type="caution">
    <text evidence="3">The sequence shown here is derived from an EMBL/GenBank/DDBJ whole genome shotgun (WGS) entry which is preliminary data.</text>
</comment>
<dbReference type="InterPro" id="IPR027051">
    <property type="entry name" value="XdhC_Rossmann_dom"/>
</dbReference>
<organism evidence="3 4">
    <name type="scientific">Pelagibacterium lentulum</name>
    <dbReference type="NCBI Taxonomy" id="2029865"/>
    <lineage>
        <taxon>Bacteria</taxon>
        <taxon>Pseudomonadati</taxon>
        <taxon>Pseudomonadota</taxon>
        <taxon>Alphaproteobacteria</taxon>
        <taxon>Hyphomicrobiales</taxon>
        <taxon>Devosiaceae</taxon>
        <taxon>Pelagibacterium</taxon>
    </lineage>
</organism>
<dbReference type="InterPro" id="IPR014308">
    <property type="entry name" value="Xanthine_DH_XdhC"/>
</dbReference>
<dbReference type="Gene3D" id="3.40.50.720">
    <property type="entry name" value="NAD(P)-binding Rossmann-like Domain"/>
    <property type="match status" value="1"/>
</dbReference>
<dbReference type="AlphaFoldDB" id="A0A916RA59"/>
<dbReference type="Proteomes" id="UP000596977">
    <property type="component" value="Unassembled WGS sequence"/>
</dbReference>
<dbReference type="PANTHER" id="PTHR30388:SF6">
    <property type="entry name" value="XANTHINE DEHYDROGENASE SUBUNIT A-RELATED"/>
    <property type="match status" value="1"/>
</dbReference>
<dbReference type="NCBIfam" id="TIGR02964">
    <property type="entry name" value="xanthine_xdhC"/>
    <property type="match status" value="1"/>
</dbReference>
<feature type="domain" description="XdhC Rossmann" evidence="2">
    <location>
        <begin position="120"/>
        <end position="261"/>
    </location>
</feature>
<evidence type="ECO:0000313" key="3">
    <source>
        <dbReference type="EMBL" id="GGA44721.1"/>
    </source>
</evidence>
<dbReference type="RefSeq" id="WP_127072791.1">
    <property type="nucleotide sequence ID" value="NZ_BMKB01000002.1"/>
</dbReference>
<dbReference type="InterPro" id="IPR003777">
    <property type="entry name" value="XdhC_CoxI"/>
</dbReference>
<evidence type="ECO:0000259" key="1">
    <source>
        <dbReference type="Pfam" id="PF02625"/>
    </source>
</evidence>
<dbReference type="Pfam" id="PF13478">
    <property type="entry name" value="XdhC_C"/>
    <property type="match status" value="1"/>
</dbReference>
<protein>
    <submittedName>
        <fullName evidence="3">Xanthine dehydrogenase accessory protein XdhC</fullName>
    </submittedName>
</protein>
<sequence length="273" mass="29134">MSVTPQQLRDFLNAYEEAVAVEVTEVKGSTPREAGAWMVVAADKTIGTIGGGQLEFRAIDRARAMLGQKEQVAALDIPLGPEIGQCCGGMVSIALTLIDAERAQMLRVKAEREYMARTHVYVFGAGHVGNALGQALAHLPLRTLLADNRAEEIAKVPPGVEKAHVAVQEGLVRDAPVGSAFVVMTHDHGLDFLIAAEALSRGDAAYVGMIGSKTKRATFKSWLTDMGFDARLIDKLVLPIGGADVKDKRPEIIAALTAAEIVRAIDGFGTKHK</sequence>
<dbReference type="PANTHER" id="PTHR30388">
    <property type="entry name" value="ALDEHYDE OXIDOREDUCTASE MOLYBDENUM COFACTOR ASSEMBLY PROTEIN"/>
    <property type="match status" value="1"/>
</dbReference>
<dbReference type="EMBL" id="BMKB01000002">
    <property type="protein sequence ID" value="GGA44721.1"/>
    <property type="molecule type" value="Genomic_DNA"/>
</dbReference>
<evidence type="ECO:0000259" key="2">
    <source>
        <dbReference type="Pfam" id="PF13478"/>
    </source>
</evidence>
<dbReference type="InterPro" id="IPR052698">
    <property type="entry name" value="MoCofactor_Util/Proc"/>
</dbReference>
<proteinExistence type="predicted"/>
<keyword evidence="4" id="KW-1185">Reference proteome</keyword>
<evidence type="ECO:0000313" key="4">
    <source>
        <dbReference type="Proteomes" id="UP000596977"/>
    </source>
</evidence>
<dbReference type="OrthoDB" id="61481at2"/>
<name>A0A916RA59_9HYPH</name>
<dbReference type="Pfam" id="PF02625">
    <property type="entry name" value="XdhC_CoxI"/>
    <property type="match status" value="1"/>
</dbReference>
<feature type="domain" description="XdhC- CoxI" evidence="1">
    <location>
        <begin position="14"/>
        <end position="70"/>
    </location>
</feature>
<gene>
    <name evidence="3" type="primary">xdhC</name>
    <name evidence="3" type="ORF">GCM10011499_13010</name>
</gene>
<reference evidence="3 4" key="1">
    <citation type="journal article" date="2014" name="Int. J. Syst. Evol. Microbiol.">
        <title>Complete genome sequence of Corynebacterium casei LMG S-19264T (=DSM 44701T), isolated from a smear-ripened cheese.</title>
        <authorList>
            <consortium name="US DOE Joint Genome Institute (JGI-PGF)"/>
            <person name="Walter F."/>
            <person name="Albersmeier A."/>
            <person name="Kalinowski J."/>
            <person name="Ruckert C."/>
        </authorList>
    </citation>
    <scope>NUCLEOTIDE SEQUENCE [LARGE SCALE GENOMIC DNA]</scope>
    <source>
        <strain evidence="3 4">CGMCC 1.15896</strain>
    </source>
</reference>
<accession>A0A916RA59</accession>